<name>A0AAV8U918_9ROSI</name>
<dbReference type="PANTHER" id="PTHR43575">
    <property type="entry name" value="PROTEIN ABCI7, CHLOROPLASTIC"/>
    <property type="match status" value="1"/>
</dbReference>
<gene>
    <name evidence="1" type="ORF">K2173_016881</name>
</gene>
<dbReference type="PANTHER" id="PTHR43575:SF1">
    <property type="entry name" value="PROTEIN ABCI7, CHLOROPLASTIC"/>
    <property type="match status" value="1"/>
</dbReference>
<dbReference type="GO" id="GO:0016226">
    <property type="term" value="P:iron-sulfur cluster assembly"/>
    <property type="evidence" value="ECO:0007669"/>
    <property type="project" value="InterPro"/>
</dbReference>
<evidence type="ECO:0000313" key="2">
    <source>
        <dbReference type="Proteomes" id="UP001159364"/>
    </source>
</evidence>
<sequence length="161" mass="18101">MHVRYVSVQGGEKGSKKLPLSNLRVLVVAEEGGEIGIIEEFVSKEGSSDRYYWANSVLEVVVRERAKEFLHSAASNRKSRNDYYPGLVNGVMHAIQFVSFSTVLSRSIFLVTPRELLQINPRVYQHHYPNTIVDLYLTNSCLCPPPPYPPSLIKTPNPSPT</sequence>
<evidence type="ECO:0000313" key="1">
    <source>
        <dbReference type="EMBL" id="KAJ8774435.1"/>
    </source>
</evidence>
<dbReference type="SUPFAM" id="SSF101960">
    <property type="entry name" value="Stabilizer of iron transporter SufD"/>
    <property type="match status" value="1"/>
</dbReference>
<reference evidence="1 2" key="1">
    <citation type="submission" date="2021-09" db="EMBL/GenBank/DDBJ databases">
        <title>Genomic insights and catalytic innovation underlie evolution of tropane alkaloids biosynthesis.</title>
        <authorList>
            <person name="Wang Y.-J."/>
            <person name="Tian T."/>
            <person name="Huang J.-P."/>
            <person name="Huang S.-X."/>
        </authorList>
    </citation>
    <scope>NUCLEOTIDE SEQUENCE [LARGE SCALE GENOMIC DNA]</scope>
    <source>
        <strain evidence="1">KIB-2018</strain>
        <tissue evidence="1">Leaf</tissue>
    </source>
</reference>
<organism evidence="1 2">
    <name type="scientific">Erythroxylum novogranatense</name>
    <dbReference type="NCBI Taxonomy" id="1862640"/>
    <lineage>
        <taxon>Eukaryota</taxon>
        <taxon>Viridiplantae</taxon>
        <taxon>Streptophyta</taxon>
        <taxon>Embryophyta</taxon>
        <taxon>Tracheophyta</taxon>
        <taxon>Spermatophyta</taxon>
        <taxon>Magnoliopsida</taxon>
        <taxon>eudicotyledons</taxon>
        <taxon>Gunneridae</taxon>
        <taxon>Pentapetalae</taxon>
        <taxon>rosids</taxon>
        <taxon>fabids</taxon>
        <taxon>Malpighiales</taxon>
        <taxon>Erythroxylaceae</taxon>
        <taxon>Erythroxylum</taxon>
    </lineage>
</organism>
<proteinExistence type="predicted"/>
<dbReference type="InterPro" id="IPR055346">
    <property type="entry name" value="Fe-S_cluster_assembly_SufBD"/>
</dbReference>
<dbReference type="EMBL" id="JAIWQS010000001">
    <property type="protein sequence ID" value="KAJ8774435.1"/>
    <property type="molecule type" value="Genomic_DNA"/>
</dbReference>
<keyword evidence="2" id="KW-1185">Reference proteome</keyword>
<dbReference type="InterPro" id="IPR037284">
    <property type="entry name" value="SUF_FeS_clus_asmbl_SufBD_sf"/>
</dbReference>
<protein>
    <submittedName>
        <fullName evidence="1">Uncharacterized protein</fullName>
    </submittedName>
</protein>
<dbReference type="Proteomes" id="UP001159364">
    <property type="component" value="Linkage Group LG01"/>
</dbReference>
<accession>A0AAV8U918</accession>
<comment type="caution">
    <text evidence="1">The sequence shown here is derived from an EMBL/GenBank/DDBJ whole genome shotgun (WGS) entry which is preliminary data.</text>
</comment>
<dbReference type="AlphaFoldDB" id="A0AAV8U918"/>